<feature type="region of interest" description="Disordered" evidence="10">
    <location>
        <begin position="1"/>
        <end position="45"/>
    </location>
</feature>
<dbReference type="EC" id="2.7.1.108" evidence="3"/>
<evidence type="ECO:0000313" key="12">
    <source>
        <dbReference type="EMBL" id="KAA8912396.1"/>
    </source>
</evidence>
<evidence type="ECO:0000256" key="11">
    <source>
        <dbReference type="SAM" id="Phobius"/>
    </source>
</evidence>
<keyword evidence="7" id="KW-0256">Endoplasmic reticulum</keyword>
<organism evidence="12 13">
    <name type="scientific">Trichomonascus ciferrii</name>
    <dbReference type="NCBI Taxonomy" id="44093"/>
    <lineage>
        <taxon>Eukaryota</taxon>
        <taxon>Fungi</taxon>
        <taxon>Dikarya</taxon>
        <taxon>Ascomycota</taxon>
        <taxon>Saccharomycotina</taxon>
        <taxon>Dipodascomycetes</taxon>
        <taxon>Dipodascales</taxon>
        <taxon>Trichomonascaceae</taxon>
        <taxon>Trichomonascus</taxon>
        <taxon>Trichomonascus ciferrii complex</taxon>
    </lineage>
</organism>
<comment type="similarity">
    <text evidence="2">Belongs to the polyprenol kinase family.</text>
</comment>
<proteinExistence type="inferred from homology"/>
<gene>
    <name evidence="12" type="ORF">TRICI_003513</name>
</gene>
<dbReference type="GO" id="GO:0043048">
    <property type="term" value="P:dolichyl monophosphate biosynthetic process"/>
    <property type="evidence" value="ECO:0007669"/>
    <property type="project" value="TreeGrafter"/>
</dbReference>
<keyword evidence="4" id="KW-0808">Transferase</keyword>
<dbReference type="PANTHER" id="PTHR13205">
    <property type="entry name" value="TRANSMEMBRANE PROTEIN 15-RELATED"/>
    <property type="match status" value="1"/>
</dbReference>
<evidence type="ECO:0000313" key="13">
    <source>
        <dbReference type="Proteomes" id="UP000761534"/>
    </source>
</evidence>
<name>A0A642V3X1_9ASCO</name>
<evidence type="ECO:0000256" key="7">
    <source>
        <dbReference type="ARBA" id="ARBA00022824"/>
    </source>
</evidence>
<dbReference type="PANTHER" id="PTHR13205:SF15">
    <property type="entry name" value="DOLICHOL KINASE"/>
    <property type="match status" value="1"/>
</dbReference>
<keyword evidence="9 11" id="KW-0472">Membrane</keyword>
<evidence type="ECO:0000256" key="3">
    <source>
        <dbReference type="ARBA" id="ARBA00012132"/>
    </source>
</evidence>
<evidence type="ECO:0000256" key="4">
    <source>
        <dbReference type="ARBA" id="ARBA00022679"/>
    </source>
</evidence>
<keyword evidence="5 11" id="KW-0812">Transmembrane</keyword>
<feature type="compositionally biased region" description="Low complexity" evidence="10">
    <location>
        <begin position="12"/>
        <end position="34"/>
    </location>
</feature>
<evidence type="ECO:0000256" key="10">
    <source>
        <dbReference type="SAM" id="MobiDB-lite"/>
    </source>
</evidence>
<feature type="transmembrane region" description="Helical" evidence="11">
    <location>
        <begin position="427"/>
        <end position="448"/>
    </location>
</feature>
<dbReference type="EMBL" id="SWFS01000256">
    <property type="protein sequence ID" value="KAA8912396.1"/>
    <property type="molecule type" value="Genomic_DNA"/>
</dbReference>
<feature type="transmembrane region" description="Helical" evidence="11">
    <location>
        <begin position="306"/>
        <end position="322"/>
    </location>
</feature>
<evidence type="ECO:0000256" key="5">
    <source>
        <dbReference type="ARBA" id="ARBA00022692"/>
    </source>
</evidence>
<keyword evidence="6" id="KW-0418">Kinase</keyword>
<accession>A0A642V3X1</accession>
<evidence type="ECO:0000256" key="6">
    <source>
        <dbReference type="ARBA" id="ARBA00022777"/>
    </source>
</evidence>
<evidence type="ECO:0000256" key="8">
    <source>
        <dbReference type="ARBA" id="ARBA00022989"/>
    </source>
</evidence>
<comment type="subcellular location">
    <subcellularLocation>
        <location evidence="1">Endoplasmic reticulum membrane</location>
        <topology evidence="1">Multi-pass membrane protein</topology>
    </subcellularLocation>
</comment>
<feature type="transmembrane region" description="Helical" evidence="11">
    <location>
        <begin position="242"/>
        <end position="264"/>
    </location>
</feature>
<dbReference type="InterPro" id="IPR032974">
    <property type="entry name" value="Polypren_kinase"/>
</dbReference>
<feature type="transmembrane region" description="Helical" evidence="11">
    <location>
        <begin position="328"/>
        <end position="348"/>
    </location>
</feature>
<dbReference type="Proteomes" id="UP000761534">
    <property type="component" value="Unassembled WGS sequence"/>
</dbReference>
<dbReference type="GO" id="GO:0005789">
    <property type="term" value="C:endoplasmic reticulum membrane"/>
    <property type="evidence" value="ECO:0007669"/>
    <property type="project" value="UniProtKB-SubCell"/>
</dbReference>
<keyword evidence="8 11" id="KW-1133">Transmembrane helix</keyword>
<evidence type="ECO:0000256" key="1">
    <source>
        <dbReference type="ARBA" id="ARBA00004477"/>
    </source>
</evidence>
<dbReference type="OrthoDB" id="377083at2759"/>
<dbReference type="AlphaFoldDB" id="A0A642V3X1"/>
<feature type="transmembrane region" description="Helical" evidence="11">
    <location>
        <begin position="369"/>
        <end position="389"/>
    </location>
</feature>
<evidence type="ECO:0000256" key="9">
    <source>
        <dbReference type="ARBA" id="ARBA00023136"/>
    </source>
</evidence>
<dbReference type="GO" id="GO:0004168">
    <property type="term" value="F:dolichol kinase activity"/>
    <property type="evidence" value="ECO:0007669"/>
    <property type="project" value="UniProtKB-EC"/>
</dbReference>
<dbReference type="VEuPathDB" id="FungiDB:TRICI_003513"/>
<sequence>MVRRRRVEQTEESYFGSESEGEASEASSVTSMSSEEAEEKGTERPMQSIEGWLVGGVGVCAMWHDEQFGTLFVGLVVSVMVFGADIGQLYELVFPPVVAKTVGQDVGANMVLGISPLLKLYSGWPVVFAKMLLVVGVDGRAVMLDALYGWIGSILRDICRESLTDAEYGLFSTLVVNLIVKQGRTVVGEYTRLVVLLPLYSAIASLGYLRKLNELTCILGPHKRPANSDALKRRYTWKIMGTFVATLGVLAHVHLGGMAGMLGLVEYALGDRTHQWVLGAWGGFLAICAPLVMGKSGGWKLDQRRKVWHFCVVLMFLPAGAIDAPFTGLAFGVALTLFLASEVVRACAIPPWGARLHAALLPYTDRRDVCGPVIVSHIFLLLGIALPIMLVGSPAGILCLGLGDAAASLFGRRYGRHKWPGGSRKSIEGSAAFVVSVVVGLLASRLLGYPDMPSFLRMTLTAALTAALEATSAMNDNVIVPLFMLVVLHSCSSV</sequence>
<comment type="caution">
    <text evidence="12">The sequence shown here is derived from an EMBL/GenBank/DDBJ whole genome shotgun (WGS) entry which is preliminary data.</text>
</comment>
<reference evidence="12" key="1">
    <citation type="journal article" date="2019" name="G3 (Bethesda)">
        <title>Genome Assemblies of Two Rare Opportunistic Yeast Pathogens: Diutina rugosa (syn. Candida rugosa) and Trichomonascus ciferrii (syn. Candida ciferrii).</title>
        <authorList>
            <person name="Mixao V."/>
            <person name="Saus E."/>
            <person name="Hansen A.P."/>
            <person name="Lass-Florl C."/>
            <person name="Gabaldon T."/>
        </authorList>
    </citation>
    <scope>NUCLEOTIDE SEQUENCE</scope>
    <source>
        <strain evidence="12">CBS 4856</strain>
    </source>
</reference>
<protein>
    <recommendedName>
        <fullName evidence="3">dolichol kinase</fullName>
        <ecNumber evidence="3">2.7.1.108</ecNumber>
    </recommendedName>
</protein>
<feature type="transmembrane region" description="Helical" evidence="11">
    <location>
        <begin position="71"/>
        <end position="90"/>
    </location>
</feature>
<feature type="transmembrane region" description="Helical" evidence="11">
    <location>
        <begin position="276"/>
        <end position="294"/>
    </location>
</feature>
<keyword evidence="13" id="KW-1185">Reference proteome</keyword>
<evidence type="ECO:0000256" key="2">
    <source>
        <dbReference type="ARBA" id="ARBA00010794"/>
    </source>
</evidence>